<name>A0A0F9IS78_9ZZZZ</name>
<comment type="caution">
    <text evidence="1">The sequence shown here is derived from an EMBL/GenBank/DDBJ whole genome shotgun (WGS) entry which is preliminary data.</text>
</comment>
<dbReference type="AlphaFoldDB" id="A0A0F9IS78"/>
<feature type="non-terminal residue" evidence="1">
    <location>
        <position position="81"/>
    </location>
</feature>
<protein>
    <submittedName>
        <fullName evidence="1">Uncharacterized protein</fullName>
    </submittedName>
</protein>
<evidence type="ECO:0000313" key="1">
    <source>
        <dbReference type="EMBL" id="KKL96580.1"/>
    </source>
</evidence>
<proteinExistence type="predicted"/>
<gene>
    <name evidence="1" type="ORF">LCGC14_1843090</name>
</gene>
<organism evidence="1">
    <name type="scientific">marine sediment metagenome</name>
    <dbReference type="NCBI Taxonomy" id="412755"/>
    <lineage>
        <taxon>unclassified sequences</taxon>
        <taxon>metagenomes</taxon>
        <taxon>ecological metagenomes</taxon>
    </lineage>
</organism>
<sequence>MSAAEKSNGQVLSGPEYNDVLIHRKKFSDATKRTDDSGAWVDSGTSFTLTAPVNALIIGLRFKARFTTNGAQVISANLKLT</sequence>
<reference evidence="1" key="1">
    <citation type="journal article" date="2015" name="Nature">
        <title>Complex archaea that bridge the gap between prokaryotes and eukaryotes.</title>
        <authorList>
            <person name="Spang A."/>
            <person name="Saw J.H."/>
            <person name="Jorgensen S.L."/>
            <person name="Zaremba-Niedzwiedzka K."/>
            <person name="Martijn J."/>
            <person name="Lind A.E."/>
            <person name="van Eijk R."/>
            <person name="Schleper C."/>
            <person name="Guy L."/>
            <person name="Ettema T.J."/>
        </authorList>
    </citation>
    <scope>NUCLEOTIDE SEQUENCE</scope>
</reference>
<dbReference type="EMBL" id="LAZR01018396">
    <property type="protein sequence ID" value="KKL96580.1"/>
    <property type="molecule type" value="Genomic_DNA"/>
</dbReference>
<accession>A0A0F9IS78</accession>